<keyword evidence="2" id="KW-1185">Reference proteome</keyword>
<accession>A0ABY3GL98</accession>
<evidence type="ECO:0000313" key="2">
    <source>
        <dbReference type="Proteomes" id="UP000318428"/>
    </source>
</evidence>
<gene>
    <name evidence="1" type="ORF">FJD38_00120</name>
</gene>
<sequence>MSLLQDVHERLVWPSLSHRFIATFFWNYIPLPTDYAFTRITGLSNKLDVKPFYQGGDNTGVVNLPDRVSHGNITFHEGVRRLSVLKESLYNSLEDFDMSYLTVVVIMLDEYSLPEASWTFSDVLPIGWSTSDLNASGNEVLLNTLEFSYSEMLRIGFKA</sequence>
<dbReference type="InterPro" id="IPR010667">
    <property type="entry name" value="Phage_T4_Gp19"/>
</dbReference>
<protein>
    <submittedName>
        <fullName evidence="1">Phage tail protein</fullName>
    </submittedName>
</protein>
<organism evidence="1 2">
    <name type="scientific">Pseudomonas saxonica</name>
    <dbReference type="NCBI Taxonomy" id="2600598"/>
    <lineage>
        <taxon>Bacteria</taxon>
        <taxon>Pseudomonadati</taxon>
        <taxon>Pseudomonadota</taxon>
        <taxon>Gammaproteobacteria</taxon>
        <taxon>Pseudomonadales</taxon>
        <taxon>Pseudomonadaceae</taxon>
        <taxon>Pseudomonas</taxon>
    </lineage>
</organism>
<evidence type="ECO:0000313" key="1">
    <source>
        <dbReference type="EMBL" id="TWR92062.1"/>
    </source>
</evidence>
<dbReference type="RefSeq" id="WP_122782824.1">
    <property type="nucleotide sequence ID" value="NZ_VFIO01000001.1"/>
</dbReference>
<reference evidence="1 2" key="1">
    <citation type="submission" date="2019-06" db="EMBL/GenBank/DDBJ databases">
        <title>Pseudomonas bimorpha sp. nov. isolated from bovine raw milk and skim milk concentrate.</title>
        <authorList>
            <person name="Hofmann K."/>
            <person name="Huptas C."/>
            <person name="Doll E."/>
            <person name="Scherer S."/>
            <person name="Wenning M."/>
        </authorList>
    </citation>
    <scope>NUCLEOTIDE SEQUENCE [LARGE SCALE GENOMIC DNA]</scope>
    <source>
        <strain evidence="1 2">DSM 108989</strain>
    </source>
</reference>
<name>A0ABY3GL98_9PSED</name>
<dbReference type="Proteomes" id="UP000318428">
    <property type="component" value="Unassembled WGS sequence"/>
</dbReference>
<dbReference type="Pfam" id="PF06841">
    <property type="entry name" value="Phage_T4_gp19"/>
    <property type="match status" value="1"/>
</dbReference>
<comment type="caution">
    <text evidence="1">The sequence shown here is derived from an EMBL/GenBank/DDBJ whole genome shotgun (WGS) entry which is preliminary data.</text>
</comment>
<proteinExistence type="predicted"/>
<dbReference type="EMBL" id="VFIO01000001">
    <property type="protein sequence ID" value="TWR92062.1"/>
    <property type="molecule type" value="Genomic_DNA"/>
</dbReference>